<feature type="compositionally biased region" description="Polar residues" evidence="1">
    <location>
        <begin position="46"/>
        <end position="76"/>
    </location>
</feature>
<dbReference type="AlphaFoldDB" id="A0A1Y2AJ37"/>
<evidence type="ECO:0000256" key="1">
    <source>
        <dbReference type="SAM" id="MobiDB-lite"/>
    </source>
</evidence>
<feature type="compositionally biased region" description="Polar residues" evidence="1">
    <location>
        <begin position="100"/>
        <end position="114"/>
    </location>
</feature>
<dbReference type="Proteomes" id="UP000193986">
    <property type="component" value="Unassembled WGS sequence"/>
</dbReference>
<dbReference type="OrthoDB" id="2571298at2759"/>
<protein>
    <submittedName>
        <fullName evidence="2">Uncharacterized protein</fullName>
    </submittedName>
</protein>
<dbReference type="InParanoid" id="A0A1Y2AJ37"/>
<feature type="region of interest" description="Disordered" evidence="1">
    <location>
        <begin position="91"/>
        <end position="263"/>
    </location>
</feature>
<feature type="region of interest" description="Disordered" evidence="1">
    <location>
        <begin position="40"/>
        <end position="76"/>
    </location>
</feature>
<accession>A0A1Y2AJ37</accession>
<sequence>MLPPPKRQLRPTNSMPTTAETYGQRHGIPDDLQLALQNVGRKGRQAVSQGRTFDRTQSFPVSNSFQPSQTFMTDAQARTQAEAIIVKEELKARELRPFSSLESTSVSVPRQRGSSPEIPGSQEKLQFDIGARSSPVKSRGVKRREEPDESEDSGGGNDTEVEEDRDDEPDMTRASGSTSDDFPPVFNSPKISEPRLFGNNQTSAFPSRGQLGRLTKALPGRGWGKTMSAPVGSLGGMDVDMDEGIEGSQDGFDVSEWAKGEGF</sequence>
<evidence type="ECO:0000313" key="3">
    <source>
        <dbReference type="Proteomes" id="UP000193986"/>
    </source>
</evidence>
<feature type="compositionally biased region" description="Acidic residues" evidence="1">
    <location>
        <begin position="159"/>
        <end position="169"/>
    </location>
</feature>
<proteinExistence type="predicted"/>
<keyword evidence="3" id="KW-1185">Reference proteome</keyword>
<organism evidence="2 3">
    <name type="scientific">Naematelia encephala</name>
    <dbReference type="NCBI Taxonomy" id="71784"/>
    <lineage>
        <taxon>Eukaryota</taxon>
        <taxon>Fungi</taxon>
        <taxon>Dikarya</taxon>
        <taxon>Basidiomycota</taxon>
        <taxon>Agaricomycotina</taxon>
        <taxon>Tremellomycetes</taxon>
        <taxon>Tremellales</taxon>
        <taxon>Naemateliaceae</taxon>
        <taxon>Naematelia</taxon>
    </lineage>
</organism>
<name>A0A1Y2AJ37_9TREE</name>
<feature type="compositionally biased region" description="Polar residues" evidence="1">
    <location>
        <begin position="10"/>
        <end position="21"/>
    </location>
</feature>
<gene>
    <name evidence="2" type="ORF">BCR39DRAFT_487791</name>
</gene>
<dbReference type="EMBL" id="MCFC01000091">
    <property type="protein sequence ID" value="ORY22588.1"/>
    <property type="molecule type" value="Genomic_DNA"/>
</dbReference>
<feature type="region of interest" description="Disordered" evidence="1">
    <location>
        <begin position="1"/>
        <end position="26"/>
    </location>
</feature>
<reference evidence="2 3" key="1">
    <citation type="submission" date="2016-07" db="EMBL/GenBank/DDBJ databases">
        <title>Pervasive Adenine N6-methylation of Active Genes in Fungi.</title>
        <authorList>
            <consortium name="DOE Joint Genome Institute"/>
            <person name="Mondo S.J."/>
            <person name="Dannebaum R.O."/>
            <person name="Kuo R.C."/>
            <person name="Labutti K."/>
            <person name="Haridas S."/>
            <person name="Kuo A."/>
            <person name="Salamov A."/>
            <person name="Ahrendt S.R."/>
            <person name="Lipzen A."/>
            <person name="Sullivan W."/>
            <person name="Andreopoulos W.B."/>
            <person name="Clum A."/>
            <person name="Lindquist E."/>
            <person name="Daum C."/>
            <person name="Ramamoorthy G.K."/>
            <person name="Gryganskyi A."/>
            <person name="Culley D."/>
            <person name="Magnuson J.K."/>
            <person name="James T.Y."/>
            <person name="O'Malley M.A."/>
            <person name="Stajich J.E."/>
            <person name="Spatafora J.W."/>
            <person name="Visel A."/>
            <person name="Grigoriev I.V."/>
        </authorList>
    </citation>
    <scope>NUCLEOTIDE SEQUENCE [LARGE SCALE GENOMIC DNA]</scope>
    <source>
        <strain evidence="2 3">68-887.2</strain>
    </source>
</reference>
<comment type="caution">
    <text evidence="2">The sequence shown here is derived from an EMBL/GenBank/DDBJ whole genome shotgun (WGS) entry which is preliminary data.</text>
</comment>
<evidence type="ECO:0000313" key="2">
    <source>
        <dbReference type="EMBL" id="ORY22588.1"/>
    </source>
</evidence>